<dbReference type="GO" id="GO:0015918">
    <property type="term" value="P:sterol transport"/>
    <property type="evidence" value="ECO:0007669"/>
    <property type="project" value="TreeGrafter"/>
</dbReference>
<dbReference type="AlphaFoldDB" id="A0A498HP00"/>
<proteinExistence type="predicted"/>
<evidence type="ECO:0000313" key="2">
    <source>
        <dbReference type="Proteomes" id="UP000290289"/>
    </source>
</evidence>
<sequence length="131" mass="15479">MLSYLGIDQKNPGLLTRYMKALCTRIQPGLEQKIVLPRDSYLHVCKSGYFNNVSEYLRIGPPLYFVVKNFNYTVVHFHSFRMYVATMKIWKITYIQMNFFTFQHMMCFSISFNFLSTSPTVVICYGNYSFL</sequence>
<organism evidence="1 2">
    <name type="scientific">Malus domestica</name>
    <name type="common">Apple</name>
    <name type="synonym">Pyrus malus</name>
    <dbReference type="NCBI Taxonomy" id="3750"/>
    <lineage>
        <taxon>Eukaryota</taxon>
        <taxon>Viridiplantae</taxon>
        <taxon>Streptophyta</taxon>
        <taxon>Embryophyta</taxon>
        <taxon>Tracheophyta</taxon>
        <taxon>Spermatophyta</taxon>
        <taxon>Magnoliopsida</taxon>
        <taxon>eudicotyledons</taxon>
        <taxon>Gunneridae</taxon>
        <taxon>Pentapetalae</taxon>
        <taxon>rosids</taxon>
        <taxon>fabids</taxon>
        <taxon>Rosales</taxon>
        <taxon>Rosaceae</taxon>
        <taxon>Amygdaloideae</taxon>
        <taxon>Maleae</taxon>
        <taxon>Malus</taxon>
    </lineage>
</organism>
<keyword evidence="2" id="KW-1185">Reference proteome</keyword>
<dbReference type="STRING" id="3750.A0A498HP00"/>
<dbReference type="PANTHER" id="PTHR45727:SF2">
    <property type="entry name" value="NPC INTRACELLULAR CHOLESTEROL TRANSPORTER 1"/>
    <property type="match status" value="1"/>
</dbReference>
<name>A0A498HP00_MALDO</name>
<comment type="caution">
    <text evidence="1">The sequence shown here is derived from an EMBL/GenBank/DDBJ whole genome shotgun (WGS) entry which is preliminary data.</text>
</comment>
<dbReference type="Proteomes" id="UP000290289">
    <property type="component" value="Chromosome 16"/>
</dbReference>
<dbReference type="PANTHER" id="PTHR45727">
    <property type="entry name" value="NPC INTRACELLULAR CHOLESTEROL TRANSPORTER 1"/>
    <property type="match status" value="1"/>
</dbReference>
<gene>
    <name evidence="1" type="ORF">DVH24_015759</name>
</gene>
<protein>
    <submittedName>
        <fullName evidence="1">Uncharacterized protein</fullName>
    </submittedName>
</protein>
<dbReference type="EMBL" id="RDQH01000342">
    <property type="protein sequence ID" value="RXH71137.1"/>
    <property type="molecule type" value="Genomic_DNA"/>
</dbReference>
<dbReference type="GO" id="GO:0032934">
    <property type="term" value="F:sterol binding"/>
    <property type="evidence" value="ECO:0007669"/>
    <property type="project" value="TreeGrafter"/>
</dbReference>
<dbReference type="GO" id="GO:0016020">
    <property type="term" value="C:membrane"/>
    <property type="evidence" value="ECO:0007669"/>
    <property type="project" value="TreeGrafter"/>
</dbReference>
<accession>A0A498HP00</accession>
<reference evidence="1 2" key="1">
    <citation type="submission" date="2018-10" db="EMBL/GenBank/DDBJ databases">
        <title>A high-quality apple genome assembly.</title>
        <authorList>
            <person name="Hu J."/>
        </authorList>
    </citation>
    <scope>NUCLEOTIDE SEQUENCE [LARGE SCALE GENOMIC DNA]</scope>
    <source>
        <strain evidence="2">cv. HFTH1</strain>
        <tissue evidence="1">Young leaf</tissue>
    </source>
</reference>
<evidence type="ECO:0000313" key="1">
    <source>
        <dbReference type="EMBL" id="RXH71137.1"/>
    </source>
</evidence>